<dbReference type="Proteomes" id="UP000270547">
    <property type="component" value="Segment"/>
</dbReference>
<feature type="compositionally biased region" description="Low complexity" evidence="1">
    <location>
        <begin position="51"/>
        <end position="62"/>
    </location>
</feature>
<gene>
    <name evidence="3" type="ORF">ZAZAV_1</name>
</gene>
<feature type="transmembrane region" description="Helical" evidence="2">
    <location>
        <begin position="84"/>
        <end position="104"/>
    </location>
</feature>
<feature type="region of interest" description="Disordered" evidence="1">
    <location>
        <begin position="50"/>
        <end position="78"/>
    </location>
</feature>
<accession>A0A2R8FCP1</accession>
<sequence length="107" mass="11543">MEVIPTKLAGNSEQDQPKYPYVAWFVILAFVFWLVYITLSDGYVGFGGDGTTSTDDTAQGSGNASGNASVPVPEEKEPNQVKKYLTIQSVFYSVLTALVILAIAKFG</sequence>
<feature type="transmembrane region" description="Helical" evidence="2">
    <location>
        <begin position="21"/>
        <end position="39"/>
    </location>
</feature>
<proteinExistence type="predicted"/>
<reference evidence="3" key="1">
    <citation type="submission" date="2018-03" db="EMBL/GenBank/DDBJ databases">
        <authorList>
            <consortium name="Urmite Genomes"/>
        </authorList>
    </citation>
    <scope>NUCLEOTIDE SEQUENCE [LARGE SCALE GENOMIC DNA]</scope>
    <source>
        <strain evidence="3">IHUMI-S29</strain>
    </source>
</reference>
<organism evidence="3">
    <name type="scientific">Cedratvirus Zaza IHUMI</name>
    <dbReference type="NCBI Taxonomy" id="2126979"/>
    <lineage>
        <taxon>Viruses</taxon>
        <taxon>Pithoviruses</taxon>
    </lineage>
</organism>
<name>A0A2R8FCP1_9VIRU</name>
<protein>
    <submittedName>
        <fullName evidence="3">Transmembrane domain-containing protein</fullName>
    </submittedName>
</protein>
<keyword evidence="2" id="KW-0472">Membrane</keyword>
<keyword evidence="2 3" id="KW-0812">Transmembrane</keyword>
<evidence type="ECO:0000256" key="2">
    <source>
        <dbReference type="SAM" id="Phobius"/>
    </source>
</evidence>
<dbReference type="EMBL" id="LT994652">
    <property type="protein sequence ID" value="SPN78779.1"/>
    <property type="molecule type" value="Genomic_DNA"/>
</dbReference>
<evidence type="ECO:0000313" key="3">
    <source>
        <dbReference type="EMBL" id="SPN78779.1"/>
    </source>
</evidence>
<evidence type="ECO:0000256" key="1">
    <source>
        <dbReference type="SAM" id="MobiDB-lite"/>
    </source>
</evidence>
<keyword evidence="2" id="KW-1133">Transmembrane helix</keyword>